<gene>
    <name evidence="2" type="ORF">NDU88_002695</name>
</gene>
<evidence type="ECO:0000256" key="1">
    <source>
        <dbReference type="SAM" id="MobiDB-lite"/>
    </source>
</evidence>
<feature type="compositionally biased region" description="Basic and acidic residues" evidence="1">
    <location>
        <begin position="666"/>
        <end position="683"/>
    </location>
</feature>
<reference evidence="2" key="1">
    <citation type="journal article" date="2022" name="bioRxiv">
        <title>Sequencing and chromosome-scale assembly of the giantPleurodeles waltlgenome.</title>
        <authorList>
            <person name="Brown T."/>
            <person name="Elewa A."/>
            <person name="Iarovenko S."/>
            <person name="Subramanian E."/>
            <person name="Araus A.J."/>
            <person name="Petzold A."/>
            <person name="Susuki M."/>
            <person name="Suzuki K.-i.T."/>
            <person name="Hayashi T."/>
            <person name="Toyoda A."/>
            <person name="Oliveira C."/>
            <person name="Osipova E."/>
            <person name="Leigh N.D."/>
            <person name="Simon A."/>
            <person name="Yun M.H."/>
        </authorList>
    </citation>
    <scope>NUCLEOTIDE SEQUENCE</scope>
    <source>
        <strain evidence="2">20211129_DDA</strain>
        <tissue evidence="2">Liver</tissue>
    </source>
</reference>
<organism evidence="2 3">
    <name type="scientific">Pleurodeles waltl</name>
    <name type="common">Iberian ribbed newt</name>
    <dbReference type="NCBI Taxonomy" id="8319"/>
    <lineage>
        <taxon>Eukaryota</taxon>
        <taxon>Metazoa</taxon>
        <taxon>Chordata</taxon>
        <taxon>Craniata</taxon>
        <taxon>Vertebrata</taxon>
        <taxon>Euteleostomi</taxon>
        <taxon>Amphibia</taxon>
        <taxon>Batrachia</taxon>
        <taxon>Caudata</taxon>
        <taxon>Salamandroidea</taxon>
        <taxon>Salamandridae</taxon>
        <taxon>Pleurodelinae</taxon>
        <taxon>Pleurodeles</taxon>
    </lineage>
</organism>
<feature type="region of interest" description="Disordered" evidence="1">
    <location>
        <begin position="664"/>
        <end position="683"/>
    </location>
</feature>
<dbReference type="PANTHER" id="PTHR33487:SF1">
    <property type="entry name" value="CILIA- AND FLAGELLA-ASSOCIATED PROTEIN 54"/>
    <property type="match status" value="1"/>
</dbReference>
<keyword evidence="3" id="KW-1185">Reference proteome</keyword>
<sequence>MAAELGKSRASTGAARPAMEPLPASFYGAINKKNPVVASFEAEVREVLGFLRKSQQRRPLSGDQQQHHAEHRRGASTLFNIWNKYKTRLPALYYYEKLLKVGDELTQIKEYRLALLQCYSRYLQQFTSANIEELTDVNQFKSTFFPNGMEDTKPIPTLLALQGRSVCIYEIVRANDPNLLNQESVKKCLSVLSFLRLNMQVVLPFEHLCWLIYNGAVNIYNICRFLMSAGHSAKALEYLLWASMCMESSIPLLAIHYLTWRATLYTAVCQCYFDCKAGVHGEVFARRALCKIDELNKLESMTDSPHYDGAKKAFTEATTKVAIMIFKRAVFESRRKPKGVLRPKLKINLKDTEKSPWPRTATERLLIEMFVGSAAYFLAILEALSRSNVRGLLPVTPVPDEPEIQEVNAELLFAGSDILLGGGSSTSGLGNIRNDPSKVINPSTSLLLLAVEGKDGVSAKAAVKFTKLAFSHEQWDAFDAVIPSVISFVQRQDDPAWRKEEMDLKILLAMQPLLSGRKPKHSIAVQESNINEEKLCGESLIFEGESIQTGGSLDDLIILAETVFLCVCNTSQAGLPDKDLIVTVVMFLWQRCKQPVHRIQPSGSERSKFIQKFEANSKWVHILLLVLEVVLRCNMVDIDISVTAEVALRLAGLFENLADSVTKCGKTSDKTGEHSDFDSSAPTEDRSISLFLKKSQLEQLFLAYKTLEKAIHGMAAARSVNTLQDVSSIIDYYCTQPVSGEHNLKMTRTEYPSPSEPFLRNSLLMDLHLELIHVQHGVSIKLLNLIHGDAKQTSCSSACTKGPKACLHFFTEAYILNKINKNKISKAIFLMQKAAVGIKKGLAHSSTHLSEEVLTLIHKAEAEERAVYTSCIKHPSPGNVEKNAVPPPPILLSRTDCSMLFKPASFSSDVKVSWYCLFGRQVTGEAKARLNDNHLPCTGEEIPATEDNLLEVKGLKANEKYVFAVAAYSADGNLIGDAVGKSTKPILAYPPLSTLVSLAYLIQMAYQTGNYKVAKKAFSVLWDYFVSTSVKSSTEDTVDNANTVLNFTNQRLSSDAVSHASPVLLQLFLRTIFIANDISVKEGALFCDRLCTKGSLYKWQVKRIKECGKLLIALDLCNWLNDFNHALQAVVQIYGLLVPIIYHRIPSKSAMQILIKSLAVLQEIPSSTWQRKQSACVDSVLHMTACTVYYMAQILRSWNEYELTKAVIQCGKRLLDSSDSAANLSIQLNKITSNEDFEISFEEKTDAVQPDHVKKNAKKPSSIIVEKVNEHLAALEANLLKIAKPYTGTVLTGNEDPILLHSVVTCWPSKQAFKELIKFKNKTRFVEFLVQLLHRGVYEEHFQQVIDWTSAVQNHLTRRNEILLGNKKNLGKEIGEVTVSGEAFKKYTAALVEYQKNRESHTPKQTRKETLSAKQKEKHKKLNQKNIPAKTCAELTRKSAEEVEKRAFTTLVVLLTPIVGRYMKRKRFYQACMEEMPWKSQMNIILAFAHFSLLHKNLEQMPKDEFDFSQSTKSYDALDPEIFSLHNSGTVVIGTEAKTDNESALLFHNIQHLQKSDMKAGTKSLGDSDDFSEKSTKMSETDSPRTQRTNETEVSTSRSIKEHEKQNVIRGVLLDHFFKVFLHLKRAVVLAHRGGHWTLLHNACRILWNFTLEFQSIVENLDSAQHESFPITMDMLNYAIWLPFYLASDMTIDMIIALQKDNSIQVTDAAGEFSVPSTLGSIADDDGGSSLTFEYPVDDINVADLRFTSDIVMRTIEVLYHMKRWETLVYIAMKFNIITHERYSEKVTPLLVYAQRQLIVRIQQFNGPNVPQPHFIKHTSEHGQKIHSRNFIGKQLHVATKSKDFINPGGHIDPEGHNIYADGKRAKSLVCVPLDVKDSLKCFRESLKKSKYPSRALKHSRKLLSLFLSHIQGTARVGTRDSTCTLPGKVGFSTADTEVQQPIPPDLSNEEFMSPIAVQSKGLPHTQLSVVILSYEKTIEILHGNNQPGLKAQALHELGNLHMYARHNRAAFQCWCQALDEILKAVDILNTWQGLGSASDSAAKNNQDVDTKDYSEIFLHRAGIWGCLQAAVLTAKIAQYILASDLRMRTECCILSGFLFKSLFRASFPHPRADRDYALYEIGEQCDVRDLVPGIDLFSDRYRADIATVVASLDFLIYELYSCQQSLMVLPLCTLYQYFVSTICHDPVRSTEGRILKIKALTDLQFYTEASYEIIQLNDGSKIPKYHLEGYRPFTKTKDIKKFDSSKSLLADDNKLALEDLFNRNPSPTLTSNCEHQIMKKFVLAKMYFIISISSTINVIPETVKRSSYSIINPSSVKTEMKIEGAPTEVIAEEEYENSPVIVQLMSKEELSLARLKGILLTEAEIRLTRILEEMKNKNILEETQKENVGTPKEFSAPELEVVVDAKLMLVAIAEQRYQTALRK</sequence>
<comment type="caution">
    <text evidence="2">The sequence shown here is derived from an EMBL/GenBank/DDBJ whole genome shotgun (WGS) entry which is preliminary data.</text>
</comment>
<feature type="compositionally biased region" description="Basic and acidic residues" evidence="1">
    <location>
        <begin position="1397"/>
        <end position="1415"/>
    </location>
</feature>
<dbReference type="InterPro" id="IPR027912">
    <property type="entry name" value="CFAP54"/>
</dbReference>
<protein>
    <recommendedName>
        <fullName evidence="4">Cilia- and flagella-associated protein 54</fullName>
    </recommendedName>
</protein>
<dbReference type="Proteomes" id="UP001066276">
    <property type="component" value="Chromosome 4_2"/>
</dbReference>
<name>A0AAV7SB89_PLEWA</name>
<proteinExistence type="predicted"/>
<dbReference type="GO" id="GO:0060271">
    <property type="term" value="P:cilium assembly"/>
    <property type="evidence" value="ECO:0007669"/>
    <property type="project" value="TreeGrafter"/>
</dbReference>
<feature type="compositionally biased region" description="Basic and acidic residues" evidence="1">
    <location>
        <begin position="1571"/>
        <end position="1591"/>
    </location>
</feature>
<dbReference type="PANTHER" id="PTHR33487">
    <property type="entry name" value="CILIA- AND FLAGELLA-ASSOCIATED PROTEIN 54"/>
    <property type="match status" value="1"/>
</dbReference>
<evidence type="ECO:0000313" key="2">
    <source>
        <dbReference type="EMBL" id="KAJ1162224.1"/>
    </source>
</evidence>
<dbReference type="Pfam" id="PF14858">
    <property type="entry name" value="CFAP54_N"/>
    <property type="match status" value="1"/>
</dbReference>
<evidence type="ECO:0000313" key="3">
    <source>
        <dbReference type="Proteomes" id="UP001066276"/>
    </source>
</evidence>
<dbReference type="EMBL" id="JANPWB010000008">
    <property type="protein sequence ID" value="KAJ1162224.1"/>
    <property type="molecule type" value="Genomic_DNA"/>
</dbReference>
<accession>A0AAV7SB89</accession>
<evidence type="ECO:0008006" key="4">
    <source>
        <dbReference type="Google" id="ProtNLM"/>
    </source>
</evidence>
<feature type="region of interest" description="Disordered" evidence="1">
    <location>
        <begin position="1558"/>
        <end position="1601"/>
    </location>
</feature>
<feature type="region of interest" description="Disordered" evidence="1">
    <location>
        <begin position="1397"/>
        <end position="1423"/>
    </location>
</feature>